<comment type="caution">
    <text evidence="2">The sequence shown here is derived from an EMBL/GenBank/DDBJ whole genome shotgun (WGS) entry which is preliminary data.</text>
</comment>
<keyword evidence="3" id="KW-1185">Reference proteome</keyword>
<organism evidence="2 3">
    <name type="scientific">Ophiocordyceps camponoti-rufipedis</name>
    <dbReference type="NCBI Taxonomy" id="2004952"/>
    <lineage>
        <taxon>Eukaryota</taxon>
        <taxon>Fungi</taxon>
        <taxon>Dikarya</taxon>
        <taxon>Ascomycota</taxon>
        <taxon>Pezizomycotina</taxon>
        <taxon>Sordariomycetes</taxon>
        <taxon>Hypocreomycetidae</taxon>
        <taxon>Hypocreales</taxon>
        <taxon>Ophiocordycipitaceae</taxon>
        <taxon>Ophiocordyceps</taxon>
    </lineage>
</organism>
<proteinExistence type="predicted"/>
<feature type="compositionally biased region" description="Polar residues" evidence="1">
    <location>
        <begin position="167"/>
        <end position="177"/>
    </location>
</feature>
<dbReference type="OrthoDB" id="4924495at2759"/>
<evidence type="ECO:0000313" key="2">
    <source>
        <dbReference type="EMBL" id="PHH81174.1"/>
    </source>
</evidence>
<dbReference type="AlphaFoldDB" id="A0A2C5ZP33"/>
<sequence length="276" mass="28889">MAVKDQKALTLPHLSGVDPDGTPSSRDTCGWISGRPESALTCHPGQRCAVDSARSLVGCCWTPSDGACRLSTRCLEDEPRSDGRDGGDVARTLDLVCRGEAAPYCKTDVFAADSILDGFSLLICGADRRTETAFRFTVDSSTASSPSSTNQTATSSSSLTASTPTSVGPSPLSTASLGSAPVTPAPWTAQYTPLPSSSASAASPWAVTGAILGSVDRKFRCVESPKKSAELRHALLNELALLARQPLRRNISLESFVWHVSGGGEALDEAVFRVLS</sequence>
<evidence type="ECO:0000313" key="3">
    <source>
        <dbReference type="Proteomes" id="UP000226431"/>
    </source>
</evidence>
<dbReference type="EMBL" id="NJES01000001">
    <property type="protein sequence ID" value="PHH81174.1"/>
    <property type="molecule type" value="Genomic_DNA"/>
</dbReference>
<evidence type="ECO:0000256" key="1">
    <source>
        <dbReference type="SAM" id="MobiDB-lite"/>
    </source>
</evidence>
<name>A0A2C5ZP33_9HYPO</name>
<gene>
    <name evidence="2" type="ORF">CDD80_6</name>
</gene>
<protein>
    <submittedName>
        <fullName evidence="2">Uncharacterized protein</fullName>
    </submittedName>
</protein>
<feature type="region of interest" description="Disordered" evidence="1">
    <location>
        <begin position="138"/>
        <end position="179"/>
    </location>
</feature>
<reference evidence="2 3" key="1">
    <citation type="submission" date="2017-06" db="EMBL/GenBank/DDBJ databases">
        <title>Ant-infecting Ophiocordyceps genomes reveal a high diversity of potential behavioral manipulation genes and a possible major role for enterotoxins.</title>
        <authorList>
            <person name="De Bekker C."/>
            <person name="Evans H.C."/>
            <person name="Brachmann A."/>
            <person name="Hughes D.P."/>
        </authorList>
    </citation>
    <scope>NUCLEOTIDE SEQUENCE [LARGE SCALE GENOMIC DNA]</scope>
    <source>
        <strain evidence="2 3">Map16</strain>
    </source>
</reference>
<accession>A0A2C5ZP33</accession>
<feature type="region of interest" description="Disordered" evidence="1">
    <location>
        <begin position="1"/>
        <end position="26"/>
    </location>
</feature>
<dbReference type="Proteomes" id="UP000226431">
    <property type="component" value="Unassembled WGS sequence"/>
</dbReference>
<feature type="compositionally biased region" description="Low complexity" evidence="1">
    <location>
        <begin position="140"/>
        <end position="166"/>
    </location>
</feature>